<dbReference type="EMBL" id="JACDUR010000008">
    <property type="protein sequence ID" value="MBA2896237.1"/>
    <property type="molecule type" value="Genomic_DNA"/>
</dbReference>
<name>A0A7W0CS21_9ACTN</name>
<gene>
    <name evidence="1" type="ORF">HNR30_007628</name>
</gene>
<organism evidence="1 2">
    <name type="scientific">Nonomuraea soli</name>
    <dbReference type="NCBI Taxonomy" id="1032476"/>
    <lineage>
        <taxon>Bacteria</taxon>
        <taxon>Bacillati</taxon>
        <taxon>Actinomycetota</taxon>
        <taxon>Actinomycetes</taxon>
        <taxon>Streptosporangiales</taxon>
        <taxon>Streptosporangiaceae</taxon>
        <taxon>Nonomuraea</taxon>
    </lineage>
</organism>
<dbReference type="AlphaFoldDB" id="A0A7W0CS21"/>
<comment type="caution">
    <text evidence="1">The sequence shown here is derived from an EMBL/GenBank/DDBJ whole genome shotgun (WGS) entry which is preliminary data.</text>
</comment>
<keyword evidence="2" id="KW-1185">Reference proteome</keyword>
<evidence type="ECO:0000313" key="1">
    <source>
        <dbReference type="EMBL" id="MBA2896237.1"/>
    </source>
</evidence>
<sequence length="105" mass="11775">MSSITLTPAALDALRGDEVVYFDWHVTGLCCADAGEFSVRALRRTKVPRRARRLGDQVYAHPTAWVHLAELTVAVDCRPLGRWRRFISDLPPDAGLRSCLGRLTR</sequence>
<dbReference type="RefSeq" id="WP_181614942.1">
    <property type="nucleotide sequence ID" value="NZ_BAABAM010000007.1"/>
</dbReference>
<protein>
    <submittedName>
        <fullName evidence="1">Uncharacterized protein</fullName>
    </submittedName>
</protein>
<reference evidence="1 2" key="1">
    <citation type="submission" date="2020-07" db="EMBL/GenBank/DDBJ databases">
        <title>Genomic Encyclopedia of Type Strains, Phase IV (KMG-IV): sequencing the most valuable type-strain genomes for metagenomic binning, comparative biology and taxonomic classification.</title>
        <authorList>
            <person name="Goeker M."/>
        </authorList>
    </citation>
    <scope>NUCLEOTIDE SEQUENCE [LARGE SCALE GENOMIC DNA]</scope>
    <source>
        <strain evidence="1 2">DSM 45533</strain>
    </source>
</reference>
<dbReference type="Proteomes" id="UP000530928">
    <property type="component" value="Unassembled WGS sequence"/>
</dbReference>
<proteinExistence type="predicted"/>
<accession>A0A7W0CS21</accession>
<evidence type="ECO:0000313" key="2">
    <source>
        <dbReference type="Proteomes" id="UP000530928"/>
    </source>
</evidence>